<evidence type="ECO:0000313" key="3">
    <source>
        <dbReference type="Proteomes" id="UP000321393"/>
    </source>
</evidence>
<evidence type="ECO:0000313" key="2">
    <source>
        <dbReference type="EMBL" id="KAA0061983.1"/>
    </source>
</evidence>
<dbReference type="Gene3D" id="2.40.70.10">
    <property type="entry name" value="Acid Proteases"/>
    <property type="match status" value="1"/>
</dbReference>
<organism evidence="2 3">
    <name type="scientific">Cucumis melo var. makuwa</name>
    <name type="common">Oriental melon</name>
    <dbReference type="NCBI Taxonomy" id="1194695"/>
    <lineage>
        <taxon>Eukaryota</taxon>
        <taxon>Viridiplantae</taxon>
        <taxon>Streptophyta</taxon>
        <taxon>Embryophyta</taxon>
        <taxon>Tracheophyta</taxon>
        <taxon>Spermatophyta</taxon>
        <taxon>Magnoliopsida</taxon>
        <taxon>eudicotyledons</taxon>
        <taxon>Gunneridae</taxon>
        <taxon>Pentapetalae</taxon>
        <taxon>rosids</taxon>
        <taxon>fabids</taxon>
        <taxon>Cucurbitales</taxon>
        <taxon>Cucurbitaceae</taxon>
        <taxon>Benincaseae</taxon>
        <taxon>Cucumis</taxon>
    </lineage>
</organism>
<sequence>MSDGVPVNQAIHVATTYLAHNLHRPIRSYALPSLYEFNPGIAYPEFGENAHYESKDDAKRWANSMEHGEVTTWEDLIEKFMKKFFPTIKIAKRRQDLILFKQRDRKNLHDAWSIFKRMVKACLHHGITKYVLMEGFYFGLSKDTRQSADSLFIGGILRSSYNQIKAMLDSMANNSQDSCHAVKHVEEMDCAGCGGPHNTDACPLNLEIVAYVKQDPLLQHLQPKFEESPQIWVGGLGQHQKTRKWWTLGEMKNLGWHRIKHFLPIPPLPPSFLDHLKKKDDEQQFKMFLDVLKQLCINISFIDALNSNAGDKRHLQEWVLEKMKDCGGFTMSCSIGDMDLDHVLCDFKANINFMPLSIFKTLGIGEAQPKKTMLQFADRFIARLERKIEYMLVKVDKFIFPTDLVILDYEADQEVPIILRWPFLSTGPILITKKS</sequence>
<dbReference type="AlphaFoldDB" id="A0A5A7V1F3"/>
<gene>
    <name evidence="2" type="ORF">E6C27_scaffold89G002850</name>
</gene>
<dbReference type="Proteomes" id="UP000321393">
    <property type="component" value="Unassembled WGS sequence"/>
</dbReference>
<proteinExistence type="predicted"/>
<evidence type="ECO:0000259" key="1">
    <source>
        <dbReference type="Pfam" id="PF03732"/>
    </source>
</evidence>
<dbReference type="CDD" id="cd00303">
    <property type="entry name" value="retropepsin_like"/>
    <property type="match status" value="1"/>
</dbReference>
<dbReference type="OrthoDB" id="1305902at2759"/>
<reference evidence="2 3" key="1">
    <citation type="submission" date="2019-08" db="EMBL/GenBank/DDBJ databases">
        <title>Draft genome sequences of two oriental melons (Cucumis melo L. var makuwa).</title>
        <authorList>
            <person name="Kwon S.-Y."/>
        </authorList>
    </citation>
    <scope>NUCLEOTIDE SEQUENCE [LARGE SCALE GENOMIC DNA]</scope>
    <source>
        <strain evidence="3">cv. SW 3</strain>
        <tissue evidence="2">Leaf</tissue>
    </source>
</reference>
<dbReference type="EMBL" id="SSTE01004728">
    <property type="protein sequence ID" value="KAA0061983.1"/>
    <property type="molecule type" value="Genomic_DNA"/>
</dbReference>
<comment type="caution">
    <text evidence="2">The sequence shown here is derived from an EMBL/GenBank/DDBJ whole genome shotgun (WGS) entry which is preliminary data.</text>
</comment>
<dbReference type="PANTHER" id="PTHR33067:SF39">
    <property type="entry name" value="TRANSCRIPTION FACTOR INTERACTOR AND REGULATOR CCHC(ZN) FAMILY"/>
    <property type="match status" value="1"/>
</dbReference>
<feature type="domain" description="Retrotransposon gag" evidence="1">
    <location>
        <begin position="52"/>
        <end position="141"/>
    </location>
</feature>
<dbReference type="Pfam" id="PF03732">
    <property type="entry name" value="Retrotrans_gag"/>
    <property type="match status" value="1"/>
</dbReference>
<dbReference type="PANTHER" id="PTHR33067">
    <property type="entry name" value="RNA-DIRECTED DNA POLYMERASE-RELATED"/>
    <property type="match status" value="1"/>
</dbReference>
<protein>
    <recommendedName>
        <fullName evidence="1">Retrotransposon gag domain-containing protein</fullName>
    </recommendedName>
</protein>
<dbReference type="InterPro" id="IPR005162">
    <property type="entry name" value="Retrotrans_gag_dom"/>
</dbReference>
<name>A0A5A7V1F3_CUCMM</name>
<accession>A0A5A7V1F3</accession>
<dbReference type="InterPro" id="IPR021109">
    <property type="entry name" value="Peptidase_aspartic_dom_sf"/>
</dbReference>